<dbReference type="Pfam" id="PF17264">
    <property type="entry name" value="DUF5330"/>
    <property type="match status" value="1"/>
</dbReference>
<organism evidence="2 3">
    <name type="scientific">Martelella mediterranea DSM 17316</name>
    <dbReference type="NCBI Taxonomy" id="1122214"/>
    <lineage>
        <taxon>Bacteria</taxon>
        <taxon>Pseudomonadati</taxon>
        <taxon>Pseudomonadota</taxon>
        <taxon>Alphaproteobacteria</taxon>
        <taxon>Hyphomicrobiales</taxon>
        <taxon>Aurantimonadaceae</taxon>
        <taxon>Martelella</taxon>
    </lineage>
</organism>
<evidence type="ECO:0000256" key="1">
    <source>
        <dbReference type="SAM" id="MobiDB-lite"/>
    </source>
</evidence>
<dbReference type="KEGG" id="mmed:Mame_03578"/>
<dbReference type="Proteomes" id="UP000191135">
    <property type="component" value="Chromosome"/>
</dbReference>
<feature type="compositionally biased region" description="Low complexity" evidence="1">
    <location>
        <begin position="107"/>
        <end position="118"/>
    </location>
</feature>
<name>A0A1U9Z591_9HYPH</name>
<keyword evidence="3" id="KW-1185">Reference proteome</keyword>
<proteinExistence type="predicted"/>
<feature type="region of interest" description="Disordered" evidence="1">
    <location>
        <begin position="101"/>
        <end position="135"/>
    </location>
</feature>
<reference evidence="2 3" key="1">
    <citation type="submission" date="2017-03" db="EMBL/GenBank/DDBJ databases">
        <title>Foreign affairs: Plasmid Transfer between Roseobacters and Rhizobia.</title>
        <authorList>
            <person name="Bartling P."/>
            <person name="Bunk B."/>
            <person name="Overmann J."/>
            <person name="Brinkmann H."/>
            <person name="Petersen J."/>
        </authorList>
    </citation>
    <scope>NUCLEOTIDE SEQUENCE [LARGE SCALE GENOMIC DNA]</scope>
    <source>
        <strain evidence="2 3">MACL11</strain>
    </source>
</reference>
<dbReference type="STRING" id="1122214.Mame_03578"/>
<dbReference type="InterPro" id="IPR035220">
    <property type="entry name" value="DUF5330"/>
</dbReference>
<evidence type="ECO:0000313" key="3">
    <source>
        <dbReference type="Proteomes" id="UP000191135"/>
    </source>
</evidence>
<feature type="compositionally biased region" description="Low complexity" evidence="1">
    <location>
        <begin position="126"/>
        <end position="135"/>
    </location>
</feature>
<accession>A0A1U9Z591</accession>
<sequence>MRFLLKSAFMIFVLLLLVPFFAPLMLGGAATREQQALPSGQDIGGAVSAARGTFEYMSGICDERPDVCNDGSGIISFLGRRARQGAEIVYIYLGQHFGEKTPKPTQETAAAPKVARPAAPEPVAEPKPVVETPPAVVAGNTPDLIQTGAIIGQPAKVEAPVRIPGLPENVPVPTPRPR</sequence>
<gene>
    <name evidence="2" type="ORF">Mame_03578</name>
</gene>
<protein>
    <submittedName>
        <fullName evidence="2">Uncharacterized protein</fullName>
    </submittedName>
</protein>
<dbReference type="EMBL" id="CP020330">
    <property type="protein sequence ID" value="AQZ52883.1"/>
    <property type="molecule type" value="Genomic_DNA"/>
</dbReference>
<dbReference type="AlphaFoldDB" id="A0A1U9Z591"/>
<evidence type="ECO:0000313" key="2">
    <source>
        <dbReference type="EMBL" id="AQZ52883.1"/>
    </source>
</evidence>